<evidence type="ECO:0000313" key="8">
    <source>
        <dbReference type="EMBL" id="TGO37368.1"/>
    </source>
</evidence>
<dbReference type="Proteomes" id="UP000297814">
    <property type="component" value="Unassembled WGS sequence"/>
</dbReference>
<organism evidence="8 9">
    <name type="scientific">Botrytis hyacinthi</name>
    <dbReference type="NCBI Taxonomy" id="278943"/>
    <lineage>
        <taxon>Eukaryota</taxon>
        <taxon>Fungi</taxon>
        <taxon>Dikarya</taxon>
        <taxon>Ascomycota</taxon>
        <taxon>Pezizomycotina</taxon>
        <taxon>Leotiomycetes</taxon>
        <taxon>Helotiales</taxon>
        <taxon>Sclerotiniaceae</taxon>
        <taxon>Botrytis</taxon>
    </lineage>
</organism>
<keyword evidence="3 6" id="KW-1133">Transmembrane helix</keyword>
<evidence type="ECO:0000256" key="3">
    <source>
        <dbReference type="ARBA" id="ARBA00022989"/>
    </source>
</evidence>
<feature type="region of interest" description="Disordered" evidence="5">
    <location>
        <begin position="165"/>
        <end position="229"/>
    </location>
</feature>
<feature type="compositionally biased region" description="Basic and acidic residues" evidence="5">
    <location>
        <begin position="348"/>
        <end position="363"/>
    </location>
</feature>
<comment type="subcellular location">
    <subcellularLocation>
        <location evidence="1">Membrane</location>
        <topology evidence="1">Single-pass membrane protein</topology>
    </subcellularLocation>
</comment>
<evidence type="ECO:0000256" key="1">
    <source>
        <dbReference type="ARBA" id="ARBA00004167"/>
    </source>
</evidence>
<comment type="caution">
    <text evidence="8">The sequence shown here is derived from an EMBL/GenBank/DDBJ whole genome shotgun (WGS) entry which is preliminary data.</text>
</comment>
<accession>A0A4Z1GM25</accession>
<reference evidence="8 9" key="1">
    <citation type="submission" date="2017-12" db="EMBL/GenBank/DDBJ databases">
        <title>Comparative genomics of Botrytis spp.</title>
        <authorList>
            <person name="Valero-Jimenez C.A."/>
            <person name="Tapia P."/>
            <person name="Veloso J."/>
            <person name="Silva-Moreno E."/>
            <person name="Staats M."/>
            <person name="Valdes J.H."/>
            <person name="Van Kan J.A.L."/>
        </authorList>
    </citation>
    <scope>NUCLEOTIDE SEQUENCE [LARGE SCALE GENOMIC DNA]</scope>
    <source>
        <strain evidence="8 9">Bh0001</strain>
    </source>
</reference>
<feature type="transmembrane region" description="Helical" evidence="6">
    <location>
        <begin position="232"/>
        <end position="256"/>
    </location>
</feature>
<evidence type="ECO:0000256" key="7">
    <source>
        <dbReference type="SAM" id="SignalP"/>
    </source>
</evidence>
<dbReference type="AlphaFoldDB" id="A0A4Z1GM25"/>
<dbReference type="InterPro" id="IPR051694">
    <property type="entry name" value="Immunoregulatory_rcpt-like"/>
</dbReference>
<evidence type="ECO:0000256" key="4">
    <source>
        <dbReference type="ARBA" id="ARBA00023136"/>
    </source>
</evidence>
<feature type="region of interest" description="Disordered" evidence="5">
    <location>
        <begin position="335"/>
        <end position="363"/>
    </location>
</feature>
<dbReference type="PANTHER" id="PTHR15549">
    <property type="entry name" value="PAIRED IMMUNOGLOBULIN-LIKE TYPE 2 RECEPTOR"/>
    <property type="match status" value="1"/>
</dbReference>
<gene>
    <name evidence="8" type="ORF">BHYA_0099g00270</name>
</gene>
<name>A0A4Z1GM25_9HELO</name>
<feature type="signal peptide" evidence="7">
    <location>
        <begin position="1"/>
        <end position="25"/>
    </location>
</feature>
<dbReference type="GO" id="GO:0071944">
    <property type="term" value="C:cell periphery"/>
    <property type="evidence" value="ECO:0007669"/>
    <property type="project" value="UniProtKB-ARBA"/>
</dbReference>
<evidence type="ECO:0000256" key="5">
    <source>
        <dbReference type="SAM" id="MobiDB-lite"/>
    </source>
</evidence>
<proteinExistence type="predicted"/>
<evidence type="ECO:0000256" key="2">
    <source>
        <dbReference type="ARBA" id="ARBA00022692"/>
    </source>
</evidence>
<protein>
    <recommendedName>
        <fullName evidence="10">Mid2 domain-containing protein</fullName>
    </recommendedName>
</protein>
<keyword evidence="2 6" id="KW-0812">Transmembrane</keyword>
<evidence type="ECO:0000256" key="6">
    <source>
        <dbReference type="SAM" id="Phobius"/>
    </source>
</evidence>
<keyword evidence="4 6" id="KW-0472">Membrane</keyword>
<dbReference type="EMBL" id="PQXK01000099">
    <property type="protein sequence ID" value="TGO37368.1"/>
    <property type="molecule type" value="Genomic_DNA"/>
</dbReference>
<keyword evidence="7" id="KW-0732">Signal</keyword>
<dbReference type="GO" id="GO:0016020">
    <property type="term" value="C:membrane"/>
    <property type="evidence" value="ECO:0007669"/>
    <property type="project" value="UniProtKB-SubCell"/>
</dbReference>
<sequence>MASRISIRKQFLLFCSFSLPLLASAATTDTPTTCYVINGQHNANAGYRCDNSTTGHSSCCAAGAICFSNGVCQQANGNVQDYLRVGCTDPTWKDPACLNQCTSYARSSTAGIRFCNGAITSTTEYCCDTGAYGVGSFACCDNDSDIFNISPVAKLLAQVPLDYTSSSSSSTSSTTSASSTSATSSATTSATTSSVSTTTPSSSSTAATSESAVSQTSTAPLPTTTSSSSNHAVAIGAGIAIPCGILAIAGLGWLLWRKRRASKQQANQLLKDEAGFPGQEYHNPNQNSQGYQPAGGAYMQNQHEVAGRGEHSPSEIGTGYPRGNLGEAGGIGMADKKGYYAPQPSEMEQPRIVHEMDGGHLGR</sequence>
<feature type="chain" id="PRO_5021484221" description="Mid2 domain-containing protein" evidence="7">
    <location>
        <begin position="26"/>
        <end position="363"/>
    </location>
</feature>
<keyword evidence="9" id="KW-1185">Reference proteome</keyword>
<dbReference type="PANTHER" id="PTHR15549:SF33">
    <property type="entry name" value="MEMBRANE PROTEIN WSC4, PUTATIVE (AFU_ORTHOLOGUE AFUA_5G09020)-RELATED"/>
    <property type="match status" value="1"/>
</dbReference>
<evidence type="ECO:0000313" key="9">
    <source>
        <dbReference type="Proteomes" id="UP000297814"/>
    </source>
</evidence>
<evidence type="ECO:0008006" key="10">
    <source>
        <dbReference type="Google" id="ProtNLM"/>
    </source>
</evidence>